<sequence>MADVKIEQELTLSRPEVARLLRSLAEGLESDDGEVAVRLGTSTVELSVGDRLRCELEVEVDGDEIELELELTWPTSRGAASAAQQDRADEEVPTAAESWAEPAPPAPRSAPETRTKPEKRRSSPA</sequence>
<comment type="caution">
    <text evidence="3">The sequence shown here is derived from an EMBL/GenBank/DDBJ whole genome shotgun (WGS) entry which is preliminary data.</text>
</comment>
<evidence type="ECO:0000313" key="4">
    <source>
        <dbReference type="Proteomes" id="UP001596025"/>
    </source>
</evidence>
<name>A0ABV9LGW2_9ACTN</name>
<evidence type="ECO:0000256" key="1">
    <source>
        <dbReference type="SAM" id="MobiDB-lite"/>
    </source>
</evidence>
<dbReference type="EMBL" id="JBHSGR010000007">
    <property type="protein sequence ID" value="MFC4693398.1"/>
    <property type="molecule type" value="Genomic_DNA"/>
</dbReference>
<keyword evidence="4" id="KW-1185">Reference proteome</keyword>
<protein>
    <submittedName>
        <fullName evidence="3">Amphi-Trp domain-containing protein</fullName>
    </submittedName>
</protein>
<organism evidence="3 4">
    <name type="scientific">Geodermatophilus arenarius</name>
    <dbReference type="NCBI Taxonomy" id="1137990"/>
    <lineage>
        <taxon>Bacteria</taxon>
        <taxon>Bacillati</taxon>
        <taxon>Actinomycetota</taxon>
        <taxon>Actinomycetes</taxon>
        <taxon>Geodermatophilales</taxon>
        <taxon>Geodermatophilaceae</taxon>
        <taxon>Geodermatophilus</taxon>
    </lineage>
</organism>
<evidence type="ECO:0000259" key="2">
    <source>
        <dbReference type="Pfam" id="PF20068"/>
    </source>
</evidence>
<feature type="region of interest" description="Disordered" evidence="1">
    <location>
        <begin position="74"/>
        <end position="125"/>
    </location>
</feature>
<evidence type="ECO:0000313" key="3">
    <source>
        <dbReference type="EMBL" id="MFC4693398.1"/>
    </source>
</evidence>
<dbReference type="InterPro" id="IPR027598">
    <property type="entry name" value="Amphi-Trp_dom"/>
</dbReference>
<proteinExistence type="predicted"/>
<gene>
    <name evidence="3" type="ORF">ACFO3M_08375</name>
</gene>
<dbReference type="NCBIfam" id="TIGR04354">
    <property type="entry name" value="amphi-Trp"/>
    <property type="match status" value="1"/>
</dbReference>
<dbReference type="RefSeq" id="WP_387988117.1">
    <property type="nucleotide sequence ID" value="NZ_JBHSGR010000007.1"/>
</dbReference>
<feature type="domain" description="Amphi-Trp" evidence="2">
    <location>
        <begin position="3"/>
        <end position="81"/>
    </location>
</feature>
<dbReference type="Proteomes" id="UP001596025">
    <property type="component" value="Unassembled WGS sequence"/>
</dbReference>
<dbReference type="Pfam" id="PF20068">
    <property type="entry name" value="Amphi-Trp"/>
    <property type="match status" value="1"/>
</dbReference>
<reference evidence="4" key="1">
    <citation type="journal article" date="2019" name="Int. J. Syst. Evol. Microbiol.">
        <title>The Global Catalogue of Microorganisms (GCM) 10K type strain sequencing project: providing services to taxonomists for standard genome sequencing and annotation.</title>
        <authorList>
            <consortium name="The Broad Institute Genomics Platform"/>
            <consortium name="The Broad Institute Genome Sequencing Center for Infectious Disease"/>
            <person name="Wu L."/>
            <person name="Ma J."/>
        </authorList>
    </citation>
    <scope>NUCLEOTIDE SEQUENCE [LARGE SCALE GENOMIC DNA]</scope>
    <source>
        <strain evidence="4">CCUG 62763</strain>
    </source>
</reference>
<accession>A0ABV9LGW2</accession>